<evidence type="ECO:0000256" key="5">
    <source>
        <dbReference type="ARBA" id="ARBA00023136"/>
    </source>
</evidence>
<dbReference type="AlphaFoldDB" id="A0AAV4UM38"/>
<evidence type="ECO:0000256" key="3">
    <source>
        <dbReference type="ARBA" id="ARBA00022692"/>
    </source>
</evidence>
<proteinExistence type="predicted"/>
<keyword evidence="2" id="KW-1003">Cell membrane</keyword>
<reference evidence="7 8" key="1">
    <citation type="submission" date="2021-06" db="EMBL/GenBank/DDBJ databases">
        <title>Caerostris darwini draft genome.</title>
        <authorList>
            <person name="Kono N."/>
            <person name="Arakawa K."/>
        </authorList>
    </citation>
    <scope>NUCLEOTIDE SEQUENCE [LARGE SCALE GENOMIC DNA]</scope>
</reference>
<keyword evidence="5 6" id="KW-0472">Membrane</keyword>
<keyword evidence="4 6" id="KW-1133">Transmembrane helix</keyword>
<evidence type="ECO:0000256" key="4">
    <source>
        <dbReference type="ARBA" id="ARBA00022989"/>
    </source>
</evidence>
<evidence type="ECO:0008006" key="9">
    <source>
        <dbReference type="Google" id="ProtNLM"/>
    </source>
</evidence>
<feature type="transmembrane region" description="Helical" evidence="6">
    <location>
        <begin position="36"/>
        <end position="59"/>
    </location>
</feature>
<evidence type="ECO:0000256" key="6">
    <source>
        <dbReference type="SAM" id="Phobius"/>
    </source>
</evidence>
<dbReference type="EMBL" id="BPLQ01011521">
    <property type="protein sequence ID" value="GIY58624.1"/>
    <property type="molecule type" value="Genomic_DNA"/>
</dbReference>
<dbReference type="InterPro" id="IPR013604">
    <property type="entry name" value="7TM_chemorcpt"/>
</dbReference>
<dbReference type="GO" id="GO:0005886">
    <property type="term" value="C:plasma membrane"/>
    <property type="evidence" value="ECO:0007669"/>
    <property type="project" value="UniProtKB-SubCell"/>
</dbReference>
<gene>
    <name evidence="7" type="primary">AVEN_125634_1</name>
    <name evidence="7" type="ORF">CDAR_226201</name>
</gene>
<evidence type="ECO:0000313" key="8">
    <source>
        <dbReference type="Proteomes" id="UP001054837"/>
    </source>
</evidence>
<organism evidence="7 8">
    <name type="scientific">Caerostris darwini</name>
    <dbReference type="NCBI Taxonomy" id="1538125"/>
    <lineage>
        <taxon>Eukaryota</taxon>
        <taxon>Metazoa</taxon>
        <taxon>Ecdysozoa</taxon>
        <taxon>Arthropoda</taxon>
        <taxon>Chelicerata</taxon>
        <taxon>Arachnida</taxon>
        <taxon>Araneae</taxon>
        <taxon>Araneomorphae</taxon>
        <taxon>Entelegynae</taxon>
        <taxon>Araneoidea</taxon>
        <taxon>Araneidae</taxon>
        <taxon>Caerostris</taxon>
    </lineage>
</organism>
<name>A0AAV4UM38_9ARAC</name>
<dbReference type="GO" id="GO:0050909">
    <property type="term" value="P:sensory perception of taste"/>
    <property type="evidence" value="ECO:0007669"/>
    <property type="project" value="InterPro"/>
</dbReference>
<comment type="caution">
    <text evidence="7">The sequence shown here is derived from an EMBL/GenBank/DDBJ whole genome shotgun (WGS) entry which is preliminary data.</text>
</comment>
<keyword evidence="3 6" id="KW-0812">Transmembrane</keyword>
<dbReference type="Pfam" id="PF08395">
    <property type="entry name" value="7tm_7"/>
    <property type="match status" value="1"/>
</dbReference>
<evidence type="ECO:0000256" key="1">
    <source>
        <dbReference type="ARBA" id="ARBA00004651"/>
    </source>
</evidence>
<feature type="transmembrane region" description="Helical" evidence="6">
    <location>
        <begin position="12"/>
        <end position="30"/>
    </location>
</feature>
<dbReference type="Proteomes" id="UP001054837">
    <property type="component" value="Unassembled WGS sequence"/>
</dbReference>
<sequence length="144" mass="16436">MHQNIEEVMSISAFFAYVLVFVNFLSFFMLNTTDFSSIQLVLSLPIFIIGFLWTASYFVKLTLTGSKLVDICVMWQQLQMKLVKDCAKMYQSTSTEEFKYFLVFIKGSKLDLEFTGGGMFQLDRSLLLTMSSAIVSYSVLAVTF</sequence>
<comment type="subcellular location">
    <subcellularLocation>
        <location evidence="1">Cell membrane</location>
        <topology evidence="1">Multi-pass membrane protein</topology>
    </subcellularLocation>
</comment>
<accession>A0AAV4UM38</accession>
<protein>
    <recommendedName>
        <fullName evidence="9">Gustatory receptor</fullName>
    </recommendedName>
</protein>
<evidence type="ECO:0000313" key="7">
    <source>
        <dbReference type="EMBL" id="GIY58624.1"/>
    </source>
</evidence>
<evidence type="ECO:0000256" key="2">
    <source>
        <dbReference type="ARBA" id="ARBA00022475"/>
    </source>
</evidence>
<keyword evidence="8" id="KW-1185">Reference proteome</keyword>